<dbReference type="PROSITE" id="PS51725">
    <property type="entry name" value="ABM"/>
    <property type="match status" value="1"/>
</dbReference>
<proteinExistence type="predicted"/>
<dbReference type="RefSeq" id="WP_097373375.1">
    <property type="nucleotide sequence ID" value="NZ_CP021404.1"/>
</dbReference>
<dbReference type="AlphaFoldDB" id="A0A291LZH1"/>
<dbReference type="GO" id="GO:0004497">
    <property type="term" value="F:monooxygenase activity"/>
    <property type="evidence" value="ECO:0007669"/>
    <property type="project" value="UniProtKB-KW"/>
</dbReference>
<evidence type="ECO:0000259" key="1">
    <source>
        <dbReference type="PROSITE" id="PS51725"/>
    </source>
</evidence>
<dbReference type="Pfam" id="PF03992">
    <property type="entry name" value="ABM"/>
    <property type="match status" value="1"/>
</dbReference>
<dbReference type="EMBL" id="CP021404">
    <property type="protein sequence ID" value="ATI42101.1"/>
    <property type="molecule type" value="Genomic_DNA"/>
</dbReference>
<organism evidence="2 3">
    <name type="scientific">Pacificitalea manganoxidans</name>
    <dbReference type="NCBI Taxonomy" id="1411902"/>
    <lineage>
        <taxon>Bacteria</taxon>
        <taxon>Pseudomonadati</taxon>
        <taxon>Pseudomonadota</taxon>
        <taxon>Alphaproteobacteria</taxon>
        <taxon>Rhodobacterales</taxon>
        <taxon>Paracoccaceae</taxon>
        <taxon>Pacificitalea</taxon>
    </lineage>
</organism>
<accession>A0A291LZH1</accession>
<name>A0A291LZH1_9RHOB</name>
<protein>
    <submittedName>
        <fullName evidence="2">Antibiotic biosynthesis monooxygenase</fullName>
    </submittedName>
</protein>
<dbReference type="Proteomes" id="UP000219050">
    <property type="component" value="Chromosome"/>
</dbReference>
<keyword evidence="2" id="KW-0503">Monooxygenase</keyword>
<dbReference type="OrthoDB" id="9797178at2"/>
<keyword evidence="3" id="KW-1185">Reference proteome</keyword>
<reference evidence="2 3" key="1">
    <citation type="submission" date="2017-05" db="EMBL/GenBank/DDBJ databases">
        <title>Comparative genomic and metabolic analysis of manganese-oxidizing mechanisms in Celeribater manganoxidans DY25T: its adaption to the environment of polymetallic nodule.</title>
        <authorList>
            <person name="Wang X."/>
        </authorList>
    </citation>
    <scope>NUCLEOTIDE SEQUENCE [LARGE SCALE GENOMIC DNA]</scope>
    <source>
        <strain evidence="2 3">DY25</strain>
    </source>
</reference>
<dbReference type="KEGG" id="cmag:CBW24_08830"/>
<sequence>MMRLTGTLTCLTPEDIALVEAHLPDHLRLTRAEPGCLSFHVAPRPDAPQIYEVTELFRDAAAFEAHQARTRASDWFSATKHLPRDFTRTEVKG</sequence>
<keyword evidence="2" id="KW-0560">Oxidoreductase</keyword>
<dbReference type="InterPro" id="IPR007138">
    <property type="entry name" value="ABM_dom"/>
</dbReference>
<evidence type="ECO:0000313" key="2">
    <source>
        <dbReference type="EMBL" id="ATI42101.1"/>
    </source>
</evidence>
<gene>
    <name evidence="2" type="ORF">CBW24_08830</name>
</gene>
<dbReference type="InterPro" id="IPR011008">
    <property type="entry name" value="Dimeric_a/b-barrel"/>
</dbReference>
<dbReference type="SUPFAM" id="SSF54909">
    <property type="entry name" value="Dimeric alpha+beta barrel"/>
    <property type="match status" value="1"/>
</dbReference>
<dbReference type="Gene3D" id="3.30.70.100">
    <property type="match status" value="1"/>
</dbReference>
<feature type="domain" description="ABM" evidence="1">
    <location>
        <begin position="2"/>
        <end position="91"/>
    </location>
</feature>
<evidence type="ECO:0000313" key="3">
    <source>
        <dbReference type="Proteomes" id="UP000219050"/>
    </source>
</evidence>